<keyword evidence="1" id="KW-0812">Transmembrane</keyword>
<dbReference type="InterPro" id="IPR043717">
    <property type="entry name" value="DUF5658"/>
</dbReference>
<evidence type="ECO:0000313" key="4">
    <source>
        <dbReference type="Proteomes" id="UP000783863"/>
    </source>
</evidence>
<reference evidence="3" key="1">
    <citation type="submission" date="2021-06" db="EMBL/GenBank/DDBJ databases">
        <title>Halomicroarcula sp. F24A a new haloarchaeum isolated from saline soil.</title>
        <authorList>
            <person name="Duran-Viseras A."/>
            <person name="Sanchez-Porro C."/>
            <person name="Ventosa A."/>
        </authorList>
    </citation>
    <scope>NUCLEOTIDE SEQUENCE</scope>
    <source>
        <strain evidence="3">F24A</strain>
    </source>
</reference>
<evidence type="ECO:0000259" key="2">
    <source>
        <dbReference type="Pfam" id="PF18902"/>
    </source>
</evidence>
<evidence type="ECO:0000313" key="3">
    <source>
        <dbReference type="EMBL" id="MBX0302055.1"/>
    </source>
</evidence>
<proteinExistence type="predicted"/>
<keyword evidence="1" id="KW-0472">Membrane</keyword>
<feature type="transmembrane region" description="Helical" evidence="1">
    <location>
        <begin position="91"/>
        <end position="113"/>
    </location>
</feature>
<dbReference type="RefSeq" id="WP_220586306.1">
    <property type="nucleotide sequence ID" value="NZ_RKLQ01000001.1"/>
</dbReference>
<name>A0A8J7Y9R3_9EURY</name>
<feature type="domain" description="DUF5658" evidence="2">
    <location>
        <begin position="24"/>
        <end position="110"/>
    </location>
</feature>
<accession>A0A8J7Y9R3</accession>
<keyword evidence="4" id="KW-1185">Reference proteome</keyword>
<keyword evidence="1" id="KW-1133">Transmembrane helix</keyword>
<gene>
    <name evidence="3" type="ORF">EGD98_00065</name>
</gene>
<evidence type="ECO:0000256" key="1">
    <source>
        <dbReference type="SAM" id="Phobius"/>
    </source>
</evidence>
<protein>
    <recommendedName>
        <fullName evidence="2">DUF5658 domain-containing protein</fullName>
    </recommendedName>
</protein>
<feature type="transmembrane region" description="Helical" evidence="1">
    <location>
        <begin position="54"/>
        <end position="79"/>
    </location>
</feature>
<comment type="caution">
    <text evidence="3">The sequence shown here is derived from an EMBL/GenBank/DDBJ whole genome shotgun (WGS) entry which is preliminary data.</text>
</comment>
<dbReference type="Proteomes" id="UP000783863">
    <property type="component" value="Unassembled WGS sequence"/>
</dbReference>
<sequence length="115" mass="12133">MTDSPVASALDGFVEMTEWLWWLALGFYGIGDLLTTSVTVFVTPLAEGNPAVDAIISSYGFGGFVALKILTLVVGYVTFRLVDTPHGVGVPLAFAVVGVGLTTWNLAVISYTMTA</sequence>
<dbReference type="EMBL" id="RKLQ01000001">
    <property type="protein sequence ID" value="MBX0302055.1"/>
    <property type="molecule type" value="Genomic_DNA"/>
</dbReference>
<dbReference type="Pfam" id="PF18902">
    <property type="entry name" value="DUF5658"/>
    <property type="match status" value="1"/>
</dbReference>
<feature type="transmembrane region" description="Helical" evidence="1">
    <location>
        <begin position="20"/>
        <end position="42"/>
    </location>
</feature>
<dbReference type="AlphaFoldDB" id="A0A8J7Y9R3"/>
<organism evidence="3 4">
    <name type="scientific">Haloarcula salinisoli</name>
    <dbReference type="NCBI Taxonomy" id="2487746"/>
    <lineage>
        <taxon>Archaea</taxon>
        <taxon>Methanobacteriati</taxon>
        <taxon>Methanobacteriota</taxon>
        <taxon>Stenosarchaea group</taxon>
        <taxon>Halobacteria</taxon>
        <taxon>Halobacteriales</taxon>
        <taxon>Haloarculaceae</taxon>
        <taxon>Haloarcula</taxon>
    </lineage>
</organism>